<feature type="signal peptide" evidence="1">
    <location>
        <begin position="1"/>
        <end position="24"/>
    </location>
</feature>
<evidence type="ECO:0000313" key="3">
    <source>
        <dbReference type="Proteomes" id="UP001596022"/>
    </source>
</evidence>
<dbReference type="EMBL" id="JBHSFW010000004">
    <property type="protein sequence ID" value="MFC4618974.1"/>
    <property type="molecule type" value="Genomic_DNA"/>
</dbReference>
<dbReference type="PROSITE" id="PS51257">
    <property type="entry name" value="PROKAR_LIPOPROTEIN"/>
    <property type="match status" value="1"/>
</dbReference>
<evidence type="ECO:0000313" key="2">
    <source>
        <dbReference type="EMBL" id="MFC4618974.1"/>
    </source>
</evidence>
<protein>
    <submittedName>
        <fullName evidence="2">ABC transporter substrate-binding protein</fullName>
    </submittedName>
</protein>
<gene>
    <name evidence="2" type="ORF">ACFO4N_09560</name>
</gene>
<dbReference type="Pfam" id="PF01547">
    <property type="entry name" value="SBP_bac_1"/>
    <property type="match status" value="1"/>
</dbReference>
<dbReference type="CDD" id="cd14748">
    <property type="entry name" value="PBP2_UgpB"/>
    <property type="match status" value="1"/>
</dbReference>
<dbReference type="RefSeq" id="WP_376846072.1">
    <property type="nucleotide sequence ID" value="NZ_JBHSFW010000004.1"/>
</dbReference>
<sequence>MSRKRIFIMLFCAVFLLGSLQGCANQKSAEASSQPINLQFWTLFGGGDAGYMKEIVDKFNRTHPNIHVKYMQLDFNQYYTKLVSGIAAGRSPDIAISHITMMPELVHLGILEPVDQIETFTHASVPWNDFNQNILNSTVFDGKHYSLPIDTHPFVMFYNKKYLKDAGLLGTDDKPLIEKGPDGFIHFLEQLKEKLPSNVAPFSFSNGGDDPYRLWWALYFQQGADGIVSKDLTRSAIDMEKAVKAADYIKDLYFKYKVIPRNIADFYQMFQSQKAAITMTGVWATGTWSSTKGLDFGAMPIPNIYGTDVTWGDSHNLIFPIQAHPDPKRQKATLTFAKFVVENGQIWANAGHVPADTINWTKKAFTTLPYRTEYTKVASTVAFPNQTAEFGGIKDLMIENLDTIWNGSVSPKQAFKKLNRQINDLLKESILN</sequence>
<dbReference type="InterPro" id="IPR050490">
    <property type="entry name" value="Bact_solute-bd_prot1"/>
</dbReference>
<reference evidence="3" key="1">
    <citation type="journal article" date="2019" name="Int. J. Syst. Evol. Microbiol.">
        <title>The Global Catalogue of Microorganisms (GCM) 10K type strain sequencing project: providing services to taxonomists for standard genome sequencing and annotation.</title>
        <authorList>
            <consortium name="The Broad Institute Genomics Platform"/>
            <consortium name="The Broad Institute Genome Sequencing Center for Infectious Disease"/>
            <person name="Wu L."/>
            <person name="Ma J."/>
        </authorList>
    </citation>
    <scope>NUCLEOTIDE SEQUENCE [LARGE SCALE GENOMIC DNA]</scope>
    <source>
        <strain evidence="3">CGMCC 1.16306</strain>
    </source>
</reference>
<dbReference type="InterPro" id="IPR006059">
    <property type="entry name" value="SBP"/>
</dbReference>
<feature type="chain" id="PRO_5045417087" evidence="1">
    <location>
        <begin position="25"/>
        <end position="432"/>
    </location>
</feature>
<dbReference type="Proteomes" id="UP001596022">
    <property type="component" value="Unassembled WGS sequence"/>
</dbReference>
<comment type="caution">
    <text evidence="2">The sequence shown here is derived from an EMBL/GenBank/DDBJ whole genome shotgun (WGS) entry which is preliminary data.</text>
</comment>
<keyword evidence="1" id="KW-0732">Signal</keyword>
<dbReference type="SUPFAM" id="SSF53850">
    <property type="entry name" value="Periplasmic binding protein-like II"/>
    <property type="match status" value="1"/>
</dbReference>
<keyword evidence="3" id="KW-1185">Reference proteome</keyword>
<organism evidence="2 3">
    <name type="scientific">Camelliibacillus cellulosilyticus</name>
    <dbReference type="NCBI Taxonomy" id="2174486"/>
    <lineage>
        <taxon>Bacteria</taxon>
        <taxon>Bacillati</taxon>
        <taxon>Bacillota</taxon>
        <taxon>Bacilli</taxon>
        <taxon>Bacillales</taxon>
        <taxon>Sporolactobacillaceae</taxon>
        <taxon>Camelliibacillus</taxon>
    </lineage>
</organism>
<name>A0ABV9GL01_9BACL</name>
<evidence type="ECO:0000256" key="1">
    <source>
        <dbReference type="SAM" id="SignalP"/>
    </source>
</evidence>
<dbReference type="PANTHER" id="PTHR43649:SF14">
    <property type="entry name" value="BLR3389 PROTEIN"/>
    <property type="match status" value="1"/>
</dbReference>
<dbReference type="Gene3D" id="3.40.190.10">
    <property type="entry name" value="Periplasmic binding protein-like II"/>
    <property type="match status" value="1"/>
</dbReference>
<proteinExistence type="predicted"/>
<dbReference type="PANTHER" id="PTHR43649">
    <property type="entry name" value="ARABINOSE-BINDING PROTEIN-RELATED"/>
    <property type="match status" value="1"/>
</dbReference>
<accession>A0ABV9GL01</accession>